<reference evidence="2 3" key="1">
    <citation type="submission" date="2020-12" db="EMBL/GenBank/DDBJ databases">
        <title>Concerted genomic and epigenomic changes stabilize Arabidopsis allopolyploids.</title>
        <authorList>
            <person name="Chen Z."/>
        </authorList>
    </citation>
    <scope>NUCLEOTIDE SEQUENCE [LARGE SCALE GENOMIC DNA]</scope>
    <source>
        <strain evidence="2">Allo738</strain>
        <tissue evidence="2">Leaf</tissue>
    </source>
</reference>
<evidence type="ECO:0000256" key="1">
    <source>
        <dbReference type="SAM" id="MobiDB-lite"/>
    </source>
</evidence>
<dbReference type="Proteomes" id="UP000694240">
    <property type="component" value="Chromosome 3"/>
</dbReference>
<feature type="region of interest" description="Disordered" evidence="1">
    <location>
        <begin position="1"/>
        <end position="23"/>
    </location>
</feature>
<sequence>MALNLKMRERGKGSDVTHHMRRSESRPCPLFNLLI</sequence>
<accession>A0A8T2EV17</accession>
<proteinExistence type="predicted"/>
<organism evidence="2 3">
    <name type="scientific">Arabidopsis thaliana x Arabidopsis arenosa</name>
    <dbReference type="NCBI Taxonomy" id="1240361"/>
    <lineage>
        <taxon>Eukaryota</taxon>
        <taxon>Viridiplantae</taxon>
        <taxon>Streptophyta</taxon>
        <taxon>Embryophyta</taxon>
        <taxon>Tracheophyta</taxon>
        <taxon>Spermatophyta</taxon>
        <taxon>Magnoliopsida</taxon>
        <taxon>eudicotyledons</taxon>
        <taxon>Gunneridae</taxon>
        <taxon>Pentapetalae</taxon>
        <taxon>rosids</taxon>
        <taxon>malvids</taxon>
        <taxon>Brassicales</taxon>
        <taxon>Brassicaceae</taxon>
        <taxon>Camelineae</taxon>
        <taxon>Arabidopsis</taxon>
    </lineage>
</organism>
<evidence type="ECO:0000313" key="3">
    <source>
        <dbReference type="Proteomes" id="UP000694240"/>
    </source>
</evidence>
<comment type="caution">
    <text evidence="2">The sequence shown here is derived from an EMBL/GenBank/DDBJ whole genome shotgun (WGS) entry which is preliminary data.</text>
</comment>
<name>A0A8T2EV17_9BRAS</name>
<dbReference type="AlphaFoldDB" id="A0A8T2EV17"/>
<gene>
    <name evidence="2" type="ORF">ISN45_At03g026510</name>
</gene>
<protein>
    <submittedName>
        <fullName evidence="2">Uncharacterized protein</fullName>
    </submittedName>
</protein>
<keyword evidence="3" id="KW-1185">Reference proteome</keyword>
<evidence type="ECO:0000313" key="2">
    <source>
        <dbReference type="EMBL" id="KAG7626504.1"/>
    </source>
</evidence>
<dbReference type="EMBL" id="JAEFBK010000003">
    <property type="protein sequence ID" value="KAG7626504.1"/>
    <property type="molecule type" value="Genomic_DNA"/>
</dbReference>